<dbReference type="EMBL" id="BAUL01000057">
    <property type="protein sequence ID" value="GAD93430.1"/>
    <property type="molecule type" value="Genomic_DNA"/>
</dbReference>
<dbReference type="InParanoid" id="V5HUW5"/>
<dbReference type="AlphaFoldDB" id="V5HUW5"/>
<protein>
    <submittedName>
        <fullName evidence="1">Uncharacterized protein</fullName>
    </submittedName>
</protein>
<name>V5HUW5_BYSSN</name>
<sequence length="242" mass="28119">MYGCRHINEEDRRFEIVPDPEGKYILLIPDEYWNDPRRVIILAAISIQYPSRNLYPEERFLQRDVERHNALRSGEADKGIGERNPYIRDFFIPDGLKEWLRQDGNVEFERHQGREFVRAVPLAKAVLRYSTAEGTTGQPNFSENESDVPKMTLLRLLDILWSFEKPNEPITCMTFYCRMKAQSRIESLRLRGLGGHLCPPHGDGRVPSPRQRQVDPRLFIGIGLGMGRVLPPPDLPDPERRR</sequence>
<organism evidence="1 2">
    <name type="scientific">Byssochlamys spectabilis (strain No. 5 / NBRC 109023)</name>
    <name type="common">Paecilomyces variotii</name>
    <dbReference type="NCBI Taxonomy" id="1356009"/>
    <lineage>
        <taxon>Eukaryota</taxon>
        <taxon>Fungi</taxon>
        <taxon>Dikarya</taxon>
        <taxon>Ascomycota</taxon>
        <taxon>Pezizomycotina</taxon>
        <taxon>Eurotiomycetes</taxon>
        <taxon>Eurotiomycetidae</taxon>
        <taxon>Eurotiales</taxon>
        <taxon>Thermoascaceae</taxon>
        <taxon>Paecilomyces</taxon>
    </lineage>
</organism>
<accession>V5HUW5</accession>
<comment type="caution">
    <text evidence="1">The sequence shown here is derived from an EMBL/GenBank/DDBJ whole genome shotgun (WGS) entry which is preliminary data.</text>
</comment>
<proteinExistence type="predicted"/>
<evidence type="ECO:0000313" key="2">
    <source>
        <dbReference type="Proteomes" id="UP000018001"/>
    </source>
</evidence>
<dbReference type="Proteomes" id="UP000018001">
    <property type="component" value="Unassembled WGS sequence"/>
</dbReference>
<gene>
    <name evidence="1" type="ORF">PVAR5_2040</name>
</gene>
<evidence type="ECO:0000313" key="1">
    <source>
        <dbReference type="EMBL" id="GAD93430.1"/>
    </source>
</evidence>
<reference evidence="2" key="1">
    <citation type="journal article" date="2014" name="Genome Announc.">
        <title>Draft genome sequence of the formaldehyde-resistant fungus Byssochlamys spectabilis No. 5 (anamorph Paecilomyces variotii No. 5) (NBRC109023).</title>
        <authorList>
            <person name="Oka T."/>
            <person name="Ekino K."/>
            <person name="Fukuda K."/>
            <person name="Nomura Y."/>
        </authorList>
    </citation>
    <scope>NUCLEOTIDE SEQUENCE [LARGE SCALE GENOMIC DNA]</scope>
    <source>
        <strain evidence="2">No. 5 / NBRC 109023</strain>
    </source>
</reference>
<keyword evidence="2" id="KW-1185">Reference proteome</keyword>
<dbReference type="HOGENOM" id="CLU_1147043_0_0_1"/>